<feature type="domain" description="CCHC-type" evidence="3">
    <location>
        <begin position="330"/>
        <end position="343"/>
    </location>
</feature>
<accession>A0AAV5IX87</accession>
<dbReference type="PROSITE" id="PS50158">
    <property type="entry name" value="ZF_CCHC"/>
    <property type="match status" value="2"/>
</dbReference>
<dbReference type="EMBL" id="BPVZ01000023">
    <property type="protein sequence ID" value="GKV05170.1"/>
    <property type="molecule type" value="Genomic_DNA"/>
</dbReference>
<sequence>MAPKRRGRPRGGRKDQGTPPIPDASPLAQAVLQEGGTSNPQIATFVQKLMAEIRRQASPTTSVPPPSPVVSTPTVPAPISPVPISSAPTVSSWKVYTEFQKVVTKRFNGTAGFEQVGSWITKLERGFHLLKIVDDLKVDVGSYMLTGEALTWWENYLKLHQGEPELSTWDGFKKVFMQENIPDSKRRELQREFADLKQGSSTVEQYKKEFDRYLPFVGSQVEDEPAKADKFLWGLNLDIYLAVNQFKPVTYREAVNRAIDQEKAMARVKSSGQHSARSSLGKRKFDGSYRSLVLAPPKSEINKGYKGLGATKIVSQASMAQHARLTQLTCHVCGKVGHTRDQCHTVTGACFKCGKQGHQIANCPLLDPKAQSTQPTSPQSSTSQGAQKQSTGVRTRAQQARVQVMTHKEAAATDVITGTLPVNSDYAHVLFDSGA</sequence>
<dbReference type="InterPro" id="IPR036875">
    <property type="entry name" value="Znf_CCHC_sf"/>
</dbReference>
<dbReference type="GO" id="GO:0003676">
    <property type="term" value="F:nucleic acid binding"/>
    <property type="evidence" value="ECO:0007669"/>
    <property type="project" value="InterPro"/>
</dbReference>
<dbReference type="Pfam" id="PF03732">
    <property type="entry name" value="Retrotrans_gag"/>
    <property type="match status" value="1"/>
</dbReference>
<dbReference type="InterPro" id="IPR001878">
    <property type="entry name" value="Znf_CCHC"/>
</dbReference>
<keyword evidence="1" id="KW-0863">Zinc-finger</keyword>
<dbReference type="Pfam" id="PF00098">
    <property type="entry name" value="zf-CCHC"/>
    <property type="match status" value="1"/>
</dbReference>
<dbReference type="SUPFAM" id="SSF57756">
    <property type="entry name" value="Retrovirus zinc finger-like domains"/>
    <property type="match status" value="1"/>
</dbReference>
<dbReference type="GO" id="GO:0008270">
    <property type="term" value="F:zinc ion binding"/>
    <property type="evidence" value="ECO:0007669"/>
    <property type="project" value="UniProtKB-KW"/>
</dbReference>
<feature type="compositionally biased region" description="Polar residues" evidence="2">
    <location>
        <begin position="385"/>
        <end position="401"/>
    </location>
</feature>
<evidence type="ECO:0000313" key="4">
    <source>
        <dbReference type="EMBL" id="GKV05170.1"/>
    </source>
</evidence>
<evidence type="ECO:0000313" key="5">
    <source>
        <dbReference type="Proteomes" id="UP001054252"/>
    </source>
</evidence>
<evidence type="ECO:0000256" key="1">
    <source>
        <dbReference type="PROSITE-ProRule" id="PRU00047"/>
    </source>
</evidence>
<dbReference type="AlphaFoldDB" id="A0AAV5IX87"/>
<dbReference type="InterPro" id="IPR005162">
    <property type="entry name" value="Retrotrans_gag_dom"/>
</dbReference>
<gene>
    <name evidence="4" type="ORF">SLEP1_g17210</name>
</gene>
<comment type="caution">
    <text evidence="4">The sequence shown here is derived from an EMBL/GenBank/DDBJ whole genome shotgun (WGS) entry which is preliminary data.</text>
</comment>
<proteinExistence type="predicted"/>
<keyword evidence="1" id="KW-0862">Zinc</keyword>
<evidence type="ECO:0000256" key="2">
    <source>
        <dbReference type="SAM" id="MobiDB-lite"/>
    </source>
</evidence>
<dbReference type="Pfam" id="PF08284">
    <property type="entry name" value="RVP_2"/>
    <property type="match status" value="1"/>
</dbReference>
<feature type="domain" description="CCHC-type" evidence="3">
    <location>
        <begin position="350"/>
        <end position="364"/>
    </location>
</feature>
<protein>
    <recommendedName>
        <fullName evidence="3">CCHC-type domain-containing protein</fullName>
    </recommendedName>
</protein>
<dbReference type="SMART" id="SM00343">
    <property type="entry name" value="ZnF_C2HC"/>
    <property type="match status" value="2"/>
</dbReference>
<keyword evidence="1" id="KW-0479">Metal-binding</keyword>
<keyword evidence="5" id="KW-1185">Reference proteome</keyword>
<feature type="region of interest" description="Disordered" evidence="2">
    <location>
        <begin position="1"/>
        <end position="36"/>
    </location>
</feature>
<organism evidence="4 5">
    <name type="scientific">Rubroshorea leprosula</name>
    <dbReference type="NCBI Taxonomy" id="152421"/>
    <lineage>
        <taxon>Eukaryota</taxon>
        <taxon>Viridiplantae</taxon>
        <taxon>Streptophyta</taxon>
        <taxon>Embryophyta</taxon>
        <taxon>Tracheophyta</taxon>
        <taxon>Spermatophyta</taxon>
        <taxon>Magnoliopsida</taxon>
        <taxon>eudicotyledons</taxon>
        <taxon>Gunneridae</taxon>
        <taxon>Pentapetalae</taxon>
        <taxon>rosids</taxon>
        <taxon>malvids</taxon>
        <taxon>Malvales</taxon>
        <taxon>Dipterocarpaceae</taxon>
        <taxon>Rubroshorea</taxon>
    </lineage>
</organism>
<feature type="region of interest" description="Disordered" evidence="2">
    <location>
        <begin position="366"/>
        <end position="403"/>
    </location>
</feature>
<evidence type="ECO:0000259" key="3">
    <source>
        <dbReference type="PROSITE" id="PS50158"/>
    </source>
</evidence>
<dbReference type="PANTHER" id="PTHR35046">
    <property type="entry name" value="ZINC KNUCKLE (CCHC-TYPE) FAMILY PROTEIN"/>
    <property type="match status" value="1"/>
</dbReference>
<dbReference type="PANTHER" id="PTHR35046:SF19">
    <property type="entry name" value="OS08G0315200 PROTEIN"/>
    <property type="match status" value="1"/>
</dbReference>
<reference evidence="4 5" key="1">
    <citation type="journal article" date="2021" name="Commun. Biol.">
        <title>The genome of Shorea leprosula (Dipterocarpaceae) highlights the ecological relevance of drought in aseasonal tropical rainforests.</title>
        <authorList>
            <person name="Ng K.K.S."/>
            <person name="Kobayashi M.J."/>
            <person name="Fawcett J.A."/>
            <person name="Hatakeyama M."/>
            <person name="Paape T."/>
            <person name="Ng C.H."/>
            <person name="Ang C.C."/>
            <person name="Tnah L.H."/>
            <person name="Lee C.T."/>
            <person name="Nishiyama T."/>
            <person name="Sese J."/>
            <person name="O'Brien M.J."/>
            <person name="Copetti D."/>
            <person name="Mohd Noor M.I."/>
            <person name="Ong R.C."/>
            <person name="Putra M."/>
            <person name="Sireger I.Z."/>
            <person name="Indrioko S."/>
            <person name="Kosugi Y."/>
            <person name="Izuno A."/>
            <person name="Isagi Y."/>
            <person name="Lee S.L."/>
            <person name="Shimizu K.K."/>
        </authorList>
    </citation>
    <scope>NUCLEOTIDE SEQUENCE [LARGE SCALE GENOMIC DNA]</scope>
    <source>
        <strain evidence="4">214</strain>
    </source>
</reference>
<name>A0AAV5IX87_9ROSI</name>
<dbReference type="Gene3D" id="4.10.60.10">
    <property type="entry name" value="Zinc finger, CCHC-type"/>
    <property type="match status" value="1"/>
</dbReference>
<dbReference type="Proteomes" id="UP001054252">
    <property type="component" value="Unassembled WGS sequence"/>
</dbReference>
<feature type="compositionally biased region" description="Basic residues" evidence="2">
    <location>
        <begin position="1"/>
        <end position="11"/>
    </location>
</feature>
<feature type="compositionally biased region" description="Low complexity" evidence="2">
    <location>
        <begin position="371"/>
        <end position="384"/>
    </location>
</feature>